<gene>
    <name evidence="18" type="primary">nei1</name>
    <name evidence="18" type="ORF">ENSA7_41720</name>
</gene>
<name>A0A2S9YM41_9BACT</name>
<keyword evidence="11" id="KW-0456">Lyase</keyword>
<evidence type="ECO:0000256" key="6">
    <source>
        <dbReference type="ARBA" id="ARBA00022771"/>
    </source>
</evidence>
<evidence type="ECO:0000256" key="9">
    <source>
        <dbReference type="ARBA" id="ARBA00023125"/>
    </source>
</evidence>
<evidence type="ECO:0000256" key="10">
    <source>
        <dbReference type="ARBA" id="ARBA00023204"/>
    </source>
</evidence>
<evidence type="ECO:0000256" key="3">
    <source>
        <dbReference type="ARBA" id="ARBA00012720"/>
    </source>
</evidence>
<keyword evidence="13 18" id="KW-0326">Glycosidase</keyword>
<sequence>MPEGDTIHRIAAALRPVLDGQTIIACACELAAVDEWQIAGRRVDRVEARGKNLLVHCAPLVAVAAEGDTARRAEQLPVVIWTHLGMNGRWSVRAAGSVALRSGPRPSLVLHTQTHAAVCTRPEILKFLGPRGLLRSRTLAQLGPDLLDPGADLDEAVTRLRALGEIALGDAIMRQSAVAGIGNVYKSELLFLDRRDPFSPVGALAAAELRALLERGRDLMRLNLDRGGPRRTRFEGRARLWVYKRSGRPCRMCGESIEMRRQGRLARSTYYCPRCQAHSAS</sequence>
<dbReference type="SUPFAM" id="SSF81624">
    <property type="entry name" value="N-terminal domain of MutM-like DNA repair proteins"/>
    <property type="match status" value="1"/>
</dbReference>
<evidence type="ECO:0000259" key="17">
    <source>
        <dbReference type="PROSITE" id="PS51068"/>
    </source>
</evidence>
<keyword evidence="18" id="KW-0540">Nuclease</keyword>
<evidence type="ECO:0000256" key="4">
    <source>
        <dbReference type="ARBA" id="ARBA00022723"/>
    </source>
</evidence>
<feature type="domain" description="Formamidopyrimidine-DNA glycosylase catalytic" evidence="17">
    <location>
        <begin position="2"/>
        <end position="108"/>
    </location>
</feature>
<keyword evidence="12" id="KW-0511">Multifunctional enzyme</keyword>
<dbReference type="GO" id="GO:0003684">
    <property type="term" value="F:damaged DNA binding"/>
    <property type="evidence" value="ECO:0007669"/>
    <property type="project" value="InterPro"/>
</dbReference>
<dbReference type="GO" id="GO:0140078">
    <property type="term" value="F:class I DNA-(apurinic or apyrimidinic site) endonuclease activity"/>
    <property type="evidence" value="ECO:0007669"/>
    <property type="project" value="UniProtKB-EC"/>
</dbReference>
<comment type="cofactor">
    <cofactor evidence="1">
        <name>Zn(2+)</name>
        <dbReference type="ChEBI" id="CHEBI:29105"/>
    </cofactor>
</comment>
<dbReference type="GO" id="GO:0006284">
    <property type="term" value="P:base-excision repair"/>
    <property type="evidence" value="ECO:0007669"/>
    <property type="project" value="InterPro"/>
</dbReference>
<keyword evidence="4" id="KW-0479">Metal-binding</keyword>
<dbReference type="SUPFAM" id="SSF57716">
    <property type="entry name" value="Glucocorticoid receptor-like (DNA-binding domain)"/>
    <property type="match status" value="1"/>
</dbReference>
<keyword evidence="18" id="KW-0255">Endonuclease</keyword>
<dbReference type="GO" id="GO:0000703">
    <property type="term" value="F:oxidized pyrimidine nucleobase lesion DNA N-glycosylase activity"/>
    <property type="evidence" value="ECO:0007669"/>
    <property type="project" value="TreeGrafter"/>
</dbReference>
<dbReference type="RefSeq" id="WP_106091117.1">
    <property type="nucleotide sequence ID" value="NZ_PVNL01000083.1"/>
</dbReference>
<dbReference type="SMART" id="SM01232">
    <property type="entry name" value="H2TH"/>
    <property type="match status" value="1"/>
</dbReference>
<keyword evidence="10" id="KW-0234">DNA repair</keyword>
<evidence type="ECO:0000256" key="11">
    <source>
        <dbReference type="ARBA" id="ARBA00023239"/>
    </source>
</evidence>
<dbReference type="Pfam" id="PF06831">
    <property type="entry name" value="H2TH"/>
    <property type="match status" value="1"/>
</dbReference>
<reference evidence="18 19" key="1">
    <citation type="submission" date="2018-03" db="EMBL/GenBank/DDBJ databases">
        <title>Draft Genome Sequences of the Obligatory Marine Myxobacteria Enhygromyxa salina SWB007.</title>
        <authorList>
            <person name="Poehlein A."/>
            <person name="Moghaddam J.A."/>
            <person name="Harms H."/>
            <person name="Alanjari M."/>
            <person name="Koenig G.M."/>
            <person name="Daniel R."/>
            <person name="Schaeberle T.F."/>
        </authorList>
    </citation>
    <scope>NUCLEOTIDE SEQUENCE [LARGE SCALE GENOMIC DNA]</scope>
    <source>
        <strain evidence="18 19">SWB007</strain>
    </source>
</reference>
<evidence type="ECO:0000256" key="12">
    <source>
        <dbReference type="ARBA" id="ARBA00023268"/>
    </source>
</evidence>
<evidence type="ECO:0000256" key="1">
    <source>
        <dbReference type="ARBA" id="ARBA00001947"/>
    </source>
</evidence>
<dbReference type="InterPro" id="IPR000214">
    <property type="entry name" value="Znf_DNA_glyclase/AP_lyase"/>
</dbReference>
<dbReference type="PROSITE" id="PS01242">
    <property type="entry name" value="ZF_FPG_1"/>
    <property type="match status" value="1"/>
</dbReference>
<feature type="domain" description="FPG-type" evidence="16">
    <location>
        <begin position="241"/>
        <end position="277"/>
    </location>
</feature>
<dbReference type="Pfam" id="PF01149">
    <property type="entry name" value="Fapy_DNA_glyco"/>
    <property type="match status" value="1"/>
</dbReference>
<evidence type="ECO:0000256" key="8">
    <source>
        <dbReference type="ARBA" id="ARBA00022833"/>
    </source>
</evidence>
<dbReference type="PROSITE" id="PS51068">
    <property type="entry name" value="FPG_CAT"/>
    <property type="match status" value="1"/>
</dbReference>
<evidence type="ECO:0000256" key="13">
    <source>
        <dbReference type="ARBA" id="ARBA00023295"/>
    </source>
</evidence>
<comment type="caution">
    <text evidence="18">The sequence shown here is derived from an EMBL/GenBank/DDBJ whole genome shotgun (WGS) entry which is preliminary data.</text>
</comment>
<dbReference type="Gene3D" id="1.10.8.50">
    <property type="match status" value="1"/>
</dbReference>
<proteinExistence type="inferred from homology"/>
<dbReference type="EMBL" id="PVNL01000083">
    <property type="protein sequence ID" value="PRQ06138.1"/>
    <property type="molecule type" value="Genomic_DNA"/>
</dbReference>
<evidence type="ECO:0000259" key="16">
    <source>
        <dbReference type="PROSITE" id="PS51066"/>
    </source>
</evidence>
<evidence type="ECO:0000313" key="18">
    <source>
        <dbReference type="EMBL" id="PRQ06138.1"/>
    </source>
</evidence>
<organism evidence="18 19">
    <name type="scientific">Enhygromyxa salina</name>
    <dbReference type="NCBI Taxonomy" id="215803"/>
    <lineage>
        <taxon>Bacteria</taxon>
        <taxon>Pseudomonadati</taxon>
        <taxon>Myxococcota</taxon>
        <taxon>Polyangia</taxon>
        <taxon>Nannocystales</taxon>
        <taxon>Nannocystaceae</taxon>
        <taxon>Enhygromyxa</taxon>
    </lineage>
</organism>
<comment type="catalytic activity">
    <reaction evidence="14">
        <text>2'-deoxyribonucleotide-(2'-deoxyribose 5'-phosphate)-2'-deoxyribonucleotide-DNA = a 3'-end 2'-deoxyribonucleotide-(2,3-dehydro-2,3-deoxyribose 5'-phosphate)-DNA + a 5'-end 5'-phospho-2'-deoxyribonucleoside-DNA + H(+)</text>
        <dbReference type="Rhea" id="RHEA:66592"/>
        <dbReference type="Rhea" id="RHEA-COMP:13180"/>
        <dbReference type="Rhea" id="RHEA-COMP:16897"/>
        <dbReference type="Rhea" id="RHEA-COMP:17067"/>
        <dbReference type="ChEBI" id="CHEBI:15378"/>
        <dbReference type="ChEBI" id="CHEBI:136412"/>
        <dbReference type="ChEBI" id="CHEBI:157695"/>
        <dbReference type="ChEBI" id="CHEBI:167181"/>
        <dbReference type="EC" id="4.2.99.18"/>
    </reaction>
</comment>
<dbReference type="PANTHER" id="PTHR42697:SF1">
    <property type="entry name" value="ENDONUCLEASE 8"/>
    <property type="match status" value="1"/>
</dbReference>
<dbReference type="InterPro" id="IPR015886">
    <property type="entry name" value="H2TH_FPG"/>
</dbReference>
<dbReference type="InterPro" id="IPR010979">
    <property type="entry name" value="Ribosomal_uS13-like_H2TH"/>
</dbReference>
<keyword evidence="7 18" id="KW-0378">Hydrolase</keyword>
<dbReference type="InterPro" id="IPR035937">
    <property type="entry name" value="FPG_N"/>
</dbReference>
<dbReference type="Proteomes" id="UP000238823">
    <property type="component" value="Unassembled WGS sequence"/>
</dbReference>
<accession>A0A2S9YM41</accession>
<dbReference type="InterPro" id="IPR015887">
    <property type="entry name" value="DNA_glyclase_Znf_dom_DNA_BS"/>
</dbReference>
<dbReference type="InterPro" id="IPR012319">
    <property type="entry name" value="FPG_cat"/>
</dbReference>
<evidence type="ECO:0000256" key="15">
    <source>
        <dbReference type="PROSITE-ProRule" id="PRU00391"/>
    </source>
</evidence>
<dbReference type="PROSITE" id="PS51066">
    <property type="entry name" value="ZF_FPG_2"/>
    <property type="match status" value="1"/>
</dbReference>
<protein>
    <recommendedName>
        <fullName evidence="3">DNA-(apurinic or apyrimidinic site) lyase</fullName>
        <ecNumber evidence="3">4.2.99.18</ecNumber>
    </recommendedName>
</protein>
<evidence type="ECO:0000313" key="19">
    <source>
        <dbReference type="Proteomes" id="UP000238823"/>
    </source>
</evidence>
<evidence type="ECO:0000256" key="5">
    <source>
        <dbReference type="ARBA" id="ARBA00022763"/>
    </source>
</evidence>
<dbReference type="EC" id="4.2.99.18" evidence="3"/>
<dbReference type="Gene3D" id="3.20.190.10">
    <property type="entry name" value="MutM-like, N-terminal"/>
    <property type="match status" value="1"/>
</dbReference>
<dbReference type="Pfam" id="PF06827">
    <property type="entry name" value="zf-FPG_IleRS"/>
    <property type="match status" value="1"/>
</dbReference>
<evidence type="ECO:0000256" key="2">
    <source>
        <dbReference type="ARBA" id="ARBA00009409"/>
    </source>
</evidence>
<keyword evidence="8" id="KW-0862">Zinc</keyword>
<keyword evidence="5" id="KW-0227">DNA damage</keyword>
<dbReference type="PANTHER" id="PTHR42697">
    <property type="entry name" value="ENDONUCLEASE 8"/>
    <property type="match status" value="1"/>
</dbReference>
<evidence type="ECO:0000256" key="7">
    <source>
        <dbReference type="ARBA" id="ARBA00022801"/>
    </source>
</evidence>
<dbReference type="SMART" id="SM00898">
    <property type="entry name" value="Fapy_DNA_glyco"/>
    <property type="match status" value="1"/>
</dbReference>
<keyword evidence="9" id="KW-0238">DNA-binding</keyword>
<dbReference type="SUPFAM" id="SSF46946">
    <property type="entry name" value="S13-like H2TH domain"/>
    <property type="match status" value="1"/>
</dbReference>
<dbReference type="AlphaFoldDB" id="A0A2S9YM41"/>
<dbReference type="OrthoDB" id="9800855at2"/>
<dbReference type="InterPro" id="IPR010663">
    <property type="entry name" value="Znf_FPG/IleRS"/>
</dbReference>
<evidence type="ECO:0000256" key="14">
    <source>
        <dbReference type="ARBA" id="ARBA00044632"/>
    </source>
</evidence>
<comment type="similarity">
    <text evidence="2">Belongs to the FPG family.</text>
</comment>
<keyword evidence="6 15" id="KW-0863">Zinc-finger</keyword>
<dbReference type="GO" id="GO:0008270">
    <property type="term" value="F:zinc ion binding"/>
    <property type="evidence" value="ECO:0007669"/>
    <property type="project" value="UniProtKB-KW"/>
</dbReference>